<feature type="domain" description="Antirepressor protein C-terminal" evidence="1">
    <location>
        <begin position="165"/>
        <end position="271"/>
    </location>
</feature>
<evidence type="ECO:0008006" key="5">
    <source>
        <dbReference type="Google" id="ProtNLM"/>
    </source>
</evidence>
<accession>A0A844D9F3</accession>
<dbReference type="InterPro" id="IPR013557">
    <property type="entry name" value="AntA/B_antirep"/>
</dbReference>
<evidence type="ECO:0000313" key="4">
    <source>
        <dbReference type="Proteomes" id="UP000439986"/>
    </source>
</evidence>
<dbReference type="Proteomes" id="UP000439986">
    <property type="component" value="Unassembled WGS sequence"/>
</dbReference>
<dbReference type="Pfam" id="PF03374">
    <property type="entry name" value="ANT"/>
    <property type="match status" value="1"/>
</dbReference>
<evidence type="ECO:0000259" key="1">
    <source>
        <dbReference type="Pfam" id="PF03374"/>
    </source>
</evidence>
<evidence type="ECO:0000313" key="3">
    <source>
        <dbReference type="EMBL" id="MRW85382.1"/>
    </source>
</evidence>
<gene>
    <name evidence="3" type="ORF">GJ698_14950</name>
</gene>
<organism evidence="3 4">
    <name type="scientific">Duganella aquatilis</name>
    <dbReference type="NCBI Taxonomy" id="2666082"/>
    <lineage>
        <taxon>Bacteria</taxon>
        <taxon>Pseudomonadati</taxon>
        <taxon>Pseudomonadota</taxon>
        <taxon>Betaproteobacteria</taxon>
        <taxon>Burkholderiales</taxon>
        <taxon>Oxalobacteraceae</taxon>
        <taxon>Telluria group</taxon>
        <taxon>Duganella</taxon>
    </lineage>
</organism>
<dbReference type="PANTHER" id="PTHR36180:SF1">
    <property type="entry name" value="ANTA_ANTB ANTIREPRESSOR DOMAIN-CONTAINING PROTEIN"/>
    <property type="match status" value="1"/>
</dbReference>
<dbReference type="PANTHER" id="PTHR36180">
    <property type="entry name" value="DNA-BINDING PROTEIN-RELATED-RELATED"/>
    <property type="match status" value="1"/>
</dbReference>
<dbReference type="InterPro" id="IPR005039">
    <property type="entry name" value="Ant_C"/>
</dbReference>
<name>A0A844D9F3_9BURK</name>
<proteinExistence type="predicted"/>
<comment type="caution">
    <text evidence="3">The sequence shown here is derived from an EMBL/GenBank/DDBJ whole genome shotgun (WGS) entry which is preliminary data.</text>
</comment>
<keyword evidence="4" id="KW-1185">Reference proteome</keyword>
<dbReference type="RefSeq" id="WP_154358425.1">
    <property type="nucleotide sequence ID" value="NZ_WKJL01000010.1"/>
</dbReference>
<dbReference type="GO" id="GO:0003677">
    <property type="term" value="F:DNA binding"/>
    <property type="evidence" value="ECO:0007669"/>
    <property type="project" value="InterPro"/>
</dbReference>
<dbReference type="AlphaFoldDB" id="A0A844D9F3"/>
<sequence>MSAFEPHEQLTAATHQPTSAIAALIPVGTSKIAGANVQTTDARGLHAFLKVGKDFSSWVKARIEQYSFVENEDFIVIDAAPQNGGAGNRGVRVEYALTLDMAKELAMVERNAKGKEARQYFIECERRAVAAPVRPTELSRLDLIEMAMAAERERIAADAKVQQLEHRVADQAPAVAGFDLLASADGSLCIRDAAATLKMRPCDLTDYLIEKGWIYQRTGAEDHKAFGKRLQALDLKYNVFGYTSKTTGDRKARQQIRITNKGLTKLAAMLAQDAVAKRLTAGAGQNQQRLPLPGDDG</sequence>
<dbReference type="Pfam" id="PF08346">
    <property type="entry name" value="AntA"/>
    <property type="match status" value="1"/>
</dbReference>
<evidence type="ECO:0000259" key="2">
    <source>
        <dbReference type="Pfam" id="PF08346"/>
    </source>
</evidence>
<dbReference type="EMBL" id="WKJL01000010">
    <property type="protein sequence ID" value="MRW85382.1"/>
    <property type="molecule type" value="Genomic_DNA"/>
</dbReference>
<protein>
    <recommendedName>
        <fullName evidence="5">Phage antirepressor Ant</fullName>
    </recommendedName>
</protein>
<reference evidence="3 4" key="1">
    <citation type="submission" date="2019-11" db="EMBL/GenBank/DDBJ databases">
        <title>Novel species isolated from a subtropical stream in China.</title>
        <authorList>
            <person name="Lu H."/>
        </authorList>
    </citation>
    <scope>NUCLEOTIDE SEQUENCE [LARGE SCALE GENOMIC DNA]</scope>
    <source>
        <strain evidence="3 4">FT26W</strain>
    </source>
</reference>
<feature type="domain" description="AntA/AntB antirepressor" evidence="2">
    <location>
        <begin position="41"/>
        <end position="111"/>
    </location>
</feature>